<reference evidence="2 3" key="1">
    <citation type="submission" date="2017-04" db="EMBL/GenBank/DDBJ databases">
        <title>Draft genome sequence of Zooshikella ganghwensis VG4 isolated from Red Sea sediments.</title>
        <authorList>
            <person name="Rehman Z."/>
            <person name="Alam I."/>
            <person name="Kamau A."/>
            <person name="Bajic V."/>
            <person name="Leiknes T."/>
        </authorList>
    </citation>
    <scope>NUCLEOTIDE SEQUENCE [LARGE SCALE GENOMIC DNA]</scope>
    <source>
        <strain evidence="2 3">VG4</strain>
    </source>
</reference>
<accession>A0A4P9VNB2</accession>
<name>A0A4P9VNB2_9GAMM</name>
<comment type="caution">
    <text evidence="2">The sequence shown here is derived from an EMBL/GenBank/DDBJ whole genome shotgun (WGS) entry which is preliminary data.</text>
</comment>
<dbReference type="Proteomes" id="UP000257039">
    <property type="component" value="Unassembled WGS sequence"/>
</dbReference>
<organism evidence="2 3">
    <name type="scientific">Zooshikella ganghwensis</name>
    <dbReference type="NCBI Taxonomy" id="202772"/>
    <lineage>
        <taxon>Bacteria</taxon>
        <taxon>Pseudomonadati</taxon>
        <taxon>Pseudomonadota</taxon>
        <taxon>Gammaproteobacteria</taxon>
        <taxon>Oceanospirillales</taxon>
        <taxon>Zooshikellaceae</taxon>
        <taxon>Zooshikella</taxon>
    </lineage>
</organism>
<keyword evidence="1" id="KW-1133">Transmembrane helix</keyword>
<sequence>MKRYLELLTDRFLLLLTAIVLAILAWLFWSSSGQSIVFEIFILISIILLVIENVHLRIRIKVLTKEESSK</sequence>
<dbReference type="EMBL" id="NDXW01000001">
    <property type="protein sequence ID" value="RDH44935.1"/>
    <property type="molecule type" value="Genomic_DNA"/>
</dbReference>
<feature type="transmembrane region" description="Helical" evidence="1">
    <location>
        <begin position="35"/>
        <end position="51"/>
    </location>
</feature>
<feature type="transmembrane region" description="Helical" evidence="1">
    <location>
        <begin position="12"/>
        <end position="29"/>
    </location>
</feature>
<evidence type="ECO:0000313" key="3">
    <source>
        <dbReference type="Proteomes" id="UP000257039"/>
    </source>
</evidence>
<keyword evidence="1" id="KW-0812">Transmembrane</keyword>
<protein>
    <submittedName>
        <fullName evidence="2">Uncharacterized protein</fullName>
    </submittedName>
</protein>
<keyword evidence="1" id="KW-0472">Membrane</keyword>
<evidence type="ECO:0000256" key="1">
    <source>
        <dbReference type="SAM" id="Phobius"/>
    </source>
</evidence>
<proteinExistence type="predicted"/>
<evidence type="ECO:0000313" key="2">
    <source>
        <dbReference type="EMBL" id="RDH44935.1"/>
    </source>
</evidence>
<keyword evidence="3" id="KW-1185">Reference proteome</keyword>
<dbReference type="AlphaFoldDB" id="A0A4P9VNB2"/>
<gene>
    <name evidence="2" type="ORF">B9G39_16675</name>
</gene>